<keyword evidence="2" id="KW-1185">Reference proteome</keyword>
<dbReference type="Pfam" id="PF03266">
    <property type="entry name" value="NTPase_1"/>
    <property type="match status" value="1"/>
</dbReference>
<reference evidence="1 2" key="1">
    <citation type="submission" date="2016-04" db="EMBL/GenBank/DDBJ databases">
        <authorList>
            <person name="Evans L.H."/>
            <person name="Alamgir A."/>
            <person name="Owens N."/>
            <person name="Weber N.D."/>
            <person name="Virtaneva K."/>
            <person name="Barbian K."/>
            <person name="Babar A."/>
            <person name="Rosenke K."/>
        </authorList>
    </citation>
    <scope>NUCLEOTIDE SEQUENCE [LARGE SCALE GENOMIC DNA]</scope>
    <source>
        <strain evidence="1 2">CCM 8644</strain>
    </source>
</reference>
<dbReference type="SUPFAM" id="SSF52540">
    <property type="entry name" value="P-loop containing nucleoside triphosphate hydrolases"/>
    <property type="match status" value="1"/>
</dbReference>
<reference evidence="1 2" key="2">
    <citation type="submission" date="2016-06" db="EMBL/GenBank/DDBJ databases">
        <title>Pedobacter psychrophilus sp. nov., isolated from Antarctic fragmentary rock.</title>
        <authorList>
            <person name="Svec P."/>
        </authorList>
    </citation>
    <scope>NUCLEOTIDE SEQUENCE [LARGE SCALE GENOMIC DNA]</scope>
    <source>
        <strain evidence="1 2">CCM 8644</strain>
    </source>
</reference>
<protein>
    <recommendedName>
        <fullName evidence="3">AAA+ ATPase domain-containing protein</fullName>
    </recommendedName>
</protein>
<comment type="caution">
    <text evidence="1">The sequence shown here is derived from an EMBL/GenBank/DDBJ whole genome shotgun (WGS) entry which is preliminary data.</text>
</comment>
<sequence length="161" mass="18767">MKNKVFLFSGSVQSGKTSTLLNWIKGENNVFGILTPDVDEIRMLYNIEPNKYYPFETNIRENKEIEVIGRFIFLKSSFEKAIEILKAAIPKKPEWLIIDEIGKLELKNKGLEPYLISILNDYRIYSPDTKIIIVIRDYLLKEAIEKYSFSDAEIVTASYFR</sequence>
<gene>
    <name evidence="1" type="ORF">A5893_11460</name>
</gene>
<accession>A0A179DE10</accession>
<dbReference type="OrthoDB" id="9788394at2"/>
<dbReference type="InterPro" id="IPR004948">
    <property type="entry name" value="Nuc-triphosphatase_THEP1"/>
</dbReference>
<dbReference type="STRING" id="1826909.A5893_11460"/>
<dbReference type="GO" id="GO:0017111">
    <property type="term" value="F:ribonucleoside triphosphate phosphatase activity"/>
    <property type="evidence" value="ECO:0007669"/>
    <property type="project" value="InterPro"/>
</dbReference>
<evidence type="ECO:0000313" key="1">
    <source>
        <dbReference type="EMBL" id="OAQ39276.1"/>
    </source>
</evidence>
<proteinExistence type="predicted"/>
<dbReference type="AlphaFoldDB" id="A0A179DE10"/>
<dbReference type="RefSeq" id="WP_068822800.1">
    <property type="nucleotide sequence ID" value="NZ_LWHJ01000028.1"/>
</dbReference>
<dbReference type="InterPro" id="IPR027417">
    <property type="entry name" value="P-loop_NTPase"/>
</dbReference>
<evidence type="ECO:0000313" key="2">
    <source>
        <dbReference type="Proteomes" id="UP000078459"/>
    </source>
</evidence>
<dbReference type="Gene3D" id="3.40.50.300">
    <property type="entry name" value="P-loop containing nucleotide triphosphate hydrolases"/>
    <property type="match status" value="1"/>
</dbReference>
<name>A0A179DE10_9SPHI</name>
<organism evidence="1 2">
    <name type="scientific">Pedobacter psychrophilus</name>
    <dbReference type="NCBI Taxonomy" id="1826909"/>
    <lineage>
        <taxon>Bacteria</taxon>
        <taxon>Pseudomonadati</taxon>
        <taxon>Bacteroidota</taxon>
        <taxon>Sphingobacteriia</taxon>
        <taxon>Sphingobacteriales</taxon>
        <taxon>Sphingobacteriaceae</taxon>
        <taxon>Pedobacter</taxon>
    </lineage>
</organism>
<dbReference type="EMBL" id="LWHJ01000028">
    <property type="protein sequence ID" value="OAQ39276.1"/>
    <property type="molecule type" value="Genomic_DNA"/>
</dbReference>
<evidence type="ECO:0008006" key="3">
    <source>
        <dbReference type="Google" id="ProtNLM"/>
    </source>
</evidence>
<dbReference type="Proteomes" id="UP000078459">
    <property type="component" value="Unassembled WGS sequence"/>
</dbReference>